<sequence length="154" mass="17738">MAFPNDSHISDEIPCKSEENMLSERNYDRKPDVVLMDANFSNDSLLCNDILNEFHENISEESNPDVISYITYPHNAFDPCEKPVLCEPRVLSDLDFDESVPTSFVNSNTNEHILDTTKFLSNAMSDRLRMNLRRRHTTDYKHFYTYLSCGGCGV</sequence>
<gene>
    <name evidence="1" type="ORF">SMTD_LOCUS17594</name>
</gene>
<dbReference type="EMBL" id="UZAL01038988">
    <property type="protein sequence ID" value="VDP74653.1"/>
    <property type="molecule type" value="Genomic_DNA"/>
</dbReference>
<protein>
    <submittedName>
        <fullName evidence="1">Uncharacterized protein</fullName>
    </submittedName>
</protein>
<evidence type="ECO:0000313" key="1">
    <source>
        <dbReference type="EMBL" id="VDP74653.1"/>
    </source>
</evidence>
<name>A0A183PTA9_9TREM</name>
<organism evidence="1 2">
    <name type="scientific">Schistosoma mattheei</name>
    <dbReference type="NCBI Taxonomy" id="31246"/>
    <lineage>
        <taxon>Eukaryota</taxon>
        <taxon>Metazoa</taxon>
        <taxon>Spiralia</taxon>
        <taxon>Lophotrochozoa</taxon>
        <taxon>Platyhelminthes</taxon>
        <taxon>Trematoda</taxon>
        <taxon>Digenea</taxon>
        <taxon>Strigeidida</taxon>
        <taxon>Schistosomatoidea</taxon>
        <taxon>Schistosomatidae</taxon>
        <taxon>Schistosoma</taxon>
    </lineage>
</organism>
<reference evidence="1 2" key="1">
    <citation type="submission" date="2018-11" db="EMBL/GenBank/DDBJ databases">
        <authorList>
            <consortium name="Pathogen Informatics"/>
        </authorList>
    </citation>
    <scope>NUCLEOTIDE SEQUENCE [LARGE SCALE GENOMIC DNA]</scope>
    <source>
        <strain>Denwood</strain>
        <strain evidence="2">Zambia</strain>
    </source>
</reference>
<accession>A0A183PTA9</accession>
<evidence type="ECO:0000313" key="2">
    <source>
        <dbReference type="Proteomes" id="UP000269396"/>
    </source>
</evidence>
<dbReference type="Proteomes" id="UP000269396">
    <property type="component" value="Unassembled WGS sequence"/>
</dbReference>
<proteinExistence type="predicted"/>
<keyword evidence="2" id="KW-1185">Reference proteome</keyword>
<dbReference type="AlphaFoldDB" id="A0A183PTA9"/>